<reference evidence="3" key="3">
    <citation type="submission" date="2024-02" db="EMBL/GenBank/DDBJ databases">
        <authorList>
            <person name="Bromfield E.S.P."/>
            <person name="Cloutier S."/>
            <person name="Nguyen H.D.T."/>
        </authorList>
    </citation>
    <scope>NUCLEOTIDE SEQUENCE</scope>
    <source>
        <strain evidence="3">101S1MB</strain>
        <strain evidence="2">65S1MB</strain>
    </source>
</reference>
<dbReference type="Pfam" id="PF11391">
    <property type="entry name" value="DUF2798"/>
    <property type="match status" value="1"/>
</dbReference>
<feature type="transmembrane region" description="Helical" evidence="1">
    <location>
        <begin position="12"/>
        <end position="31"/>
    </location>
</feature>
<reference evidence="4" key="1">
    <citation type="submission" date="2019-06" db="EMBL/GenBank/DDBJ databases">
        <title>Whole-Genome Sequence of Bradyrhizobium sp. 3 Strain 65S1MB.</title>
        <authorList>
            <person name="Bromfield E.S.P."/>
            <person name="Cloutier S."/>
            <person name="Nguyen H.D.T."/>
        </authorList>
    </citation>
    <scope>NUCLEOTIDE SEQUENCE [LARGE SCALE GENOMIC DNA]</scope>
    <source>
        <strain evidence="4">65S1MB</strain>
    </source>
</reference>
<gene>
    <name evidence="2" type="ORF">FJN17_16820</name>
    <name evidence="3" type="ORF">HAV00_22350</name>
</gene>
<accession>A0A6G9AFC1</accession>
<evidence type="ECO:0000256" key="1">
    <source>
        <dbReference type="SAM" id="Phobius"/>
    </source>
</evidence>
<evidence type="ECO:0000313" key="4">
    <source>
        <dbReference type="Proteomes" id="UP000319298"/>
    </source>
</evidence>
<protein>
    <submittedName>
        <fullName evidence="3">DUF2798 domain-containing protein</fullName>
    </submittedName>
</protein>
<keyword evidence="4" id="KW-1185">Reference proteome</keyword>
<evidence type="ECO:0000313" key="2">
    <source>
        <dbReference type="EMBL" id="QDF39081.2"/>
    </source>
</evidence>
<reference evidence="4 5" key="2">
    <citation type="journal article" date="2020" name="Int. J. Syst. Evol. Microbiol.">
        <title>Description and complete genome sequences of Bradyrhizobium symbiodeficiens sp. nov., a non-symbiotic bacterium associated with legumes native to Canada.</title>
        <authorList>
            <person name="Bromfield E.S.P."/>
            <person name="Cloutier S."/>
            <person name="Nguyen H.D.T."/>
        </authorList>
    </citation>
    <scope>NUCLEOTIDE SEQUENCE [LARGE SCALE GENOMIC DNA]</scope>
    <source>
        <strain evidence="3 5">101S1MB</strain>
        <strain evidence="2 4">65S1MB</strain>
    </source>
</reference>
<dbReference type="InterPro" id="IPR021529">
    <property type="entry name" value="DUF2798"/>
</dbReference>
<keyword evidence="1" id="KW-1133">Transmembrane helix</keyword>
<evidence type="ECO:0000313" key="3">
    <source>
        <dbReference type="EMBL" id="QIP10995.1"/>
    </source>
</evidence>
<dbReference type="EMBL" id="CP041090">
    <property type="protein sequence ID" value="QDF39081.2"/>
    <property type="molecule type" value="Genomic_DNA"/>
</dbReference>
<feature type="transmembrane region" description="Helical" evidence="1">
    <location>
        <begin position="51"/>
        <end position="73"/>
    </location>
</feature>
<name>A0A6G9AFC1_9BRAD</name>
<proteinExistence type="predicted"/>
<keyword evidence="1" id="KW-0472">Membrane</keyword>
<evidence type="ECO:0000313" key="5">
    <source>
        <dbReference type="Proteomes" id="UP000500895"/>
    </source>
</evidence>
<dbReference type="Proteomes" id="UP000319298">
    <property type="component" value="Chromosome"/>
</dbReference>
<dbReference type="Proteomes" id="UP000500895">
    <property type="component" value="Chromosome"/>
</dbReference>
<sequence>MLGIPRRYSHFVFGIIQSGLTSLVASGIASLPAGDAMGFVGHWMVSWLMAWAAMLPIVLLAAPAIRAFSLLLTREEREPRTARQA</sequence>
<dbReference type="RefSeq" id="WP_162407117.1">
    <property type="nucleotide sequence ID" value="NZ_CP041090.2"/>
</dbReference>
<dbReference type="EMBL" id="CP050066">
    <property type="protein sequence ID" value="QIP10995.1"/>
    <property type="molecule type" value="Genomic_DNA"/>
</dbReference>
<keyword evidence="1" id="KW-0812">Transmembrane</keyword>
<organism evidence="3 5">
    <name type="scientific">Bradyrhizobium symbiodeficiens</name>
    <dbReference type="NCBI Taxonomy" id="1404367"/>
    <lineage>
        <taxon>Bacteria</taxon>
        <taxon>Pseudomonadati</taxon>
        <taxon>Pseudomonadota</taxon>
        <taxon>Alphaproteobacteria</taxon>
        <taxon>Hyphomicrobiales</taxon>
        <taxon>Nitrobacteraceae</taxon>
        <taxon>Bradyrhizobium</taxon>
    </lineage>
</organism>
<dbReference type="AlphaFoldDB" id="A0A6G9AFC1"/>